<evidence type="ECO:0000256" key="2">
    <source>
        <dbReference type="ARBA" id="ARBA00000198"/>
    </source>
</evidence>
<sequence length="814" mass="88924">MDGKPGRDTIGINQLLLTLTITDDHPHGKETRLQPILLSLAISHDISRSACFDDLTYSINYVSVCSTLAEHLPKIHHASLEALVDHLFDYLFHLHSEIQEASVIAKQVKGPLQPATVSIKATRRRDQLPTVPDEFLLEGLKCPVVIGVEPHERTRKQPLFFDITVRRQRMESSQDQIPFLGLSVFLCHKIEPSEFLTVEALIAAVAGHVLEYTRKLDDEVSVRISKPMALPLADSAQVHITRRRKDFPGKFAHHVPSNRPSGLAVLINSITEVAAIPDDASPVHAAGIALGSNLGDRFANIETALRLLEVPKTLLDDLAEDAQVSVVDTSFMYETAPMYVVDQPRFANCACIISTNLPPMVLLHLLKRIETVVGRAPSIRNGPRAVDLDLLTYDNQIIDTRPEDDRATLDNLVGELVIPHPRMSEREFVLRPLNDMIPDFVHPVYQKNIRTLLNEVLSTQRNDNLPMLKVIPFPRYPLDEAAVTKTDALPAPQTAKYWTVASTDPSGNPRPHKTHIMATLNVTPDSFSDGSLHNALPAAIAYTASSVAAGADIVDVGGYSTRPSADFVSTQEETNRVVPVIESIRSHDDEDVRNALISVDTFRWEVAEPAVRAGANCINDVHAFTGPGYPLVQESAKHLLQMQKVARELGVPIVLMHSRGDAGSNKSYDDYPGGLMEGIKTELGEKVEAIVKGSGGVRRWLIIIDPGIGFSKPMDAQFALLRNASSVVAEEPGNPLAGYPQLIGASKKSFLGTALAQSDPGGTYKGRQTSAQERGWATAAVVACAVQQGASVVRVHDVPEMKDVVAIASAIWSR</sequence>
<dbReference type="Gene3D" id="3.20.20.20">
    <property type="entry name" value="Dihydropteroate synthase-like"/>
    <property type="match status" value="1"/>
</dbReference>
<dbReference type="GO" id="GO:0004156">
    <property type="term" value="F:dihydropteroate synthase activity"/>
    <property type="evidence" value="ECO:0007669"/>
    <property type="project" value="UniProtKB-EC"/>
</dbReference>
<dbReference type="FunCoup" id="A0A0D0DUV7">
    <property type="interactions" value="185"/>
</dbReference>
<comment type="pathway">
    <text evidence="5">Cofactor biosynthesis; tetrahydrofolate biosynthesis; 2-amino-4-hydroxy-6-hydroxymethyl-7,8-dihydropteridine diphosphate from 7,8-dihydroneopterin triphosphate: step 4/4.</text>
</comment>
<dbReference type="GO" id="GO:0046654">
    <property type="term" value="P:tetrahydrofolate biosynthetic process"/>
    <property type="evidence" value="ECO:0007669"/>
    <property type="project" value="UniProtKB-UniPathway"/>
</dbReference>
<dbReference type="CDD" id="cd00483">
    <property type="entry name" value="HPPK"/>
    <property type="match status" value="1"/>
</dbReference>
<evidence type="ECO:0000256" key="8">
    <source>
        <dbReference type="ARBA" id="ARBA00022679"/>
    </source>
</evidence>
<dbReference type="Gene3D" id="3.30.1130.10">
    <property type="match status" value="2"/>
</dbReference>
<dbReference type="InterPro" id="IPR043133">
    <property type="entry name" value="GTP-CH-I_C/QueF"/>
</dbReference>
<dbReference type="Proteomes" id="UP000054538">
    <property type="component" value="Unassembled WGS sequence"/>
</dbReference>
<dbReference type="InParanoid" id="A0A0D0DUV7"/>
<dbReference type="SUPFAM" id="SSF55083">
    <property type="entry name" value="6-hydroxymethyl-7,8-dihydropterin pyrophosphokinase, HPPK"/>
    <property type="match status" value="1"/>
</dbReference>
<keyword evidence="13" id="KW-0460">Magnesium</keyword>
<keyword evidence="9" id="KW-0479">Metal-binding</keyword>
<comment type="similarity">
    <text evidence="7">In the C-terminal section; belongs to the DHPS family.</text>
</comment>
<feature type="domain" description="Pterin-binding" evidence="16">
    <location>
        <begin position="514"/>
        <end position="806"/>
    </location>
</feature>
<name>A0A0D0DUV7_9AGAM</name>
<dbReference type="Pfam" id="PF01288">
    <property type="entry name" value="HPPK"/>
    <property type="match status" value="1"/>
</dbReference>
<keyword evidence="10" id="KW-0547">Nucleotide-binding</keyword>
<dbReference type="InterPro" id="IPR006390">
    <property type="entry name" value="DHP_synth_dom"/>
</dbReference>
<dbReference type="PANTHER" id="PTHR20941:SF1">
    <property type="entry name" value="FOLIC ACID SYNTHESIS PROTEIN FOL1"/>
    <property type="match status" value="1"/>
</dbReference>
<evidence type="ECO:0000259" key="16">
    <source>
        <dbReference type="PROSITE" id="PS50972"/>
    </source>
</evidence>
<evidence type="ECO:0000256" key="4">
    <source>
        <dbReference type="ARBA" id="ARBA00004763"/>
    </source>
</evidence>
<dbReference type="Pfam" id="PF02152">
    <property type="entry name" value="FolB"/>
    <property type="match status" value="2"/>
</dbReference>
<dbReference type="GO" id="GO:0005740">
    <property type="term" value="C:mitochondrial envelope"/>
    <property type="evidence" value="ECO:0007669"/>
    <property type="project" value="TreeGrafter"/>
</dbReference>
<dbReference type="GO" id="GO:0046656">
    <property type="term" value="P:folic acid biosynthetic process"/>
    <property type="evidence" value="ECO:0007669"/>
    <property type="project" value="UniProtKB-KW"/>
</dbReference>
<dbReference type="HOGENOM" id="CLU_008023_2_0_1"/>
<dbReference type="GO" id="GO:0003848">
    <property type="term" value="F:2-amino-4-hydroxy-6-hydroxymethyldihydropteridine diphosphokinase activity"/>
    <property type="evidence" value="ECO:0007669"/>
    <property type="project" value="UniProtKB-EC"/>
</dbReference>
<evidence type="ECO:0000256" key="10">
    <source>
        <dbReference type="ARBA" id="ARBA00022741"/>
    </source>
</evidence>
<evidence type="ECO:0000256" key="15">
    <source>
        <dbReference type="ARBA" id="ARBA00023268"/>
    </source>
</evidence>
<keyword evidence="15" id="KW-0511">Multifunctional enzyme</keyword>
<accession>A0A0D0DUV7</accession>
<keyword evidence="18" id="KW-1185">Reference proteome</keyword>
<protein>
    <recommendedName>
        <fullName evidence="16">Pterin-binding domain-containing protein</fullName>
    </recommendedName>
</protein>
<dbReference type="EMBL" id="KN825222">
    <property type="protein sequence ID" value="KIK93006.1"/>
    <property type="molecule type" value="Genomic_DNA"/>
</dbReference>
<dbReference type="UniPathway" id="UPA00077">
    <property type="reaction ID" value="UER00155"/>
</dbReference>
<dbReference type="InterPro" id="IPR035907">
    <property type="entry name" value="Hppk_sf"/>
</dbReference>
<dbReference type="SUPFAM" id="SSF51717">
    <property type="entry name" value="Dihydropteroate synthetase-like"/>
    <property type="match status" value="1"/>
</dbReference>
<dbReference type="InterPro" id="IPR000550">
    <property type="entry name" value="Hppk"/>
</dbReference>
<keyword evidence="12" id="KW-0067">ATP-binding</keyword>
<evidence type="ECO:0000256" key="5">
    <source>
        <dbReference type="ARBA" id="ARBA00005051"/>
    </source>
</evidence>
<dbReference type="PROSITE" id="PS50972">
    <property type="entry name" value="PTERIN_BINDING"/>
    <property type="match status" value="1"/>
</dbReference>
<dbReference type="InterPro" id="IPR000489">
    <property type="entry name" value="Pterin-binding_dom"/>
</dbReference>
<evidence type="ECO:0000313" key="17">
    <source>
        <dbReference type="EMBL" id="KIK93006.1"/>
    </source>
</evidence>
<dbReference type="CDD" id="cd00739">
    <property type="entry name" value="DHPS"/>
    <property type="match status" value="1"/>
</dbReference>
<dbReference type="GO" id="GO:0016301">
    <property type="term" value="F:kinase activity"/>
    <property type="evidence" value="ECO:0007669"/>
    <property type="project" value="UniProtKB-KW"/>
</dbReference>
<comment type="similarity">
    <text evidence="6">In the N-terminal section; belongs to the DHNA family.</text>
</comment>
<keyword evidence="11" id="KW-0418">Kinase</keyword>
<dbReference type="PROSITE" id="PS00793">
    <property type="entry name" value="DHPS_2"/>
    <property type="match status" value="1"/>
</dbReference>
<dbReference type="InterPro" id="IPR045031">
    <property type="entry name" value="DHP_synth-like"/>
</dbReference>
<dbReference type="SUPFAM" id="SSF55620">
    <property type="entry name" value="Tetrahydrobiopterin biosynthesis enzymes-like"/>
    <property type="match status" value="2"/>
</dbReference>
<reference evidence="18" key="2">
    <citation type="submission" date="2015-01" db="EMBL/GenBank/DDBJ databases">
        <title>Evolutionary Origins and Diversification of the Mycorrhizal Mutualists.</title>
        <authorList>
            <consortium name="DOE Joint Genome Institute"/>
            <consortium name="Mycorrhizal Genomics Consortium"/>
            <person name="Kohler A."/>
            <person name="Kuo A."/>
            <person name="Nagy L.G."/>
            <person name="Floudas D."/>
            <person name="Copeland A."/>
            <person name="Barry K.W."/>
            <person name="Cichocki N."/>
            <person name="Veneault-Fourrey C."/>
            <person name="LaButti K."/>
            <person name="Lindquist E.A."/>
            <person name="Lipzen A."/>
            <person name="Lundell T."/>
            <person name="Morin E."/>
            <person name="Murat C."/>
            <person name="Riley R."/>
            <person name="Ohm R."/>
            <person name="Sun H."/>
            <person name="Tunlid A."/>
            <person name="Henrissat B."/>
            <person name="Grigoriev I.V."/>
            <person name="Hibbett D.S."/>
            <person name="Martin F."/>
        </authorList>
    </citation>
    <scope>NUCLEOTIDE SEQUENCE [LARGE SCALE GENOMIC DNA]</scope>
    <source>
        <strain evidence="18">Ve08.2h10</strain>
    </source>
</reference>
<keyword evidence="8" id="KW-0808">Transferase</keyword>
<evidence type="ECO:0000313" key="18">
    <source>
        <dbReference type="Proteomes" id="UP000054538"/>
    </source>
</evidence>
<dbReference type="NCBIfam" id="TIGR00526">
    <property type="entry name" value="folB_dom"/>
    <property type="match status" value="1"/>
</dbReference>
<dbReference type="PANTHER" id="PTHR20941">
    <property type="entry name" value="FOLATE SYNTHESIS PROTEINS"/>
    <property type="match status" value="1"/>
</dbReference>
<comment type="pathway">
    <text evidence="4">Cofactor biosynthesis; tetrahydrofolate biosynthesis; 7,8-dihydrofolate from 2-amino-4-hydroxy-6-hydroxymethyl-7,8-dihydropteridine diphosphate and 4-aminobenzoate: step 1/2.</text>
</comment>
<reference evidence="17 18" key="1">
    <citation type="submission" date="2014-04" db="EMBL/GenBank/DDBJ databases">
        <authorList>
            <consortium name="DOE Joint Genome Institute"/>
            <person name="Kuo A."/>
            <person name="Kohler A."/>
            <person name="Jargeat P."/>
            <person name="Nagy L.G."/>
            <person name="Floudas D."/>
            <person name="Copeland A."/>
            <person name="Barry K.W."/>
            <person name="Cichocki N."/>
            <person name="Veneault-Fourrey C."/>
            <person name="LaButti K."/>
            <person name="Lindquist E.A."/>
            <person name="Lipzen A."/>
            <person name="Lundell T."/>
            <person name="Morin E."/>
            <person name="Murat C."/>
            <person name="Sun H."/>
            <person name="Tunlid A."/>
            <person name="Henrissat B."/>
            <person name="Grigoriev I.V."/>
            <person name="Hibbett D.S."/>
            <person name="Martin F."/>
            <person name="Nordberg H.P."/>
            <person name="Cantor M.N."/>
            <person name="Hua S.X."/>
        </authorList>
    </citation>
    <scope>NUCLEOTIDE SEQUENCE [LARGE SCALE GENOMIC DNA]</scope>
    <source>
        <strain evidence="17 18">Ve08.2h10</strain>
    </source>
</reference>
<dbReference type="AlphaFoldDB" id="A0A0D0DUV7"/>
<keyword evidence="14" id="KW-0289">Folate biosynthesis</keyword>
<gene>
    <name evidence="17" type="ORF">PAXRUDRAFT_542909</name>
</gene>
<comment type="catalytic activity">
    <reaction evidence="2">
        <text>6-hydroxymethyl-7,8-dihydropterin + ATP = (7,8-dihydropterin-6-yl)methyl diphosphate + AMP + H(+)</text>
        <dbReference type="Rhea" id="RHEA:11412"/>
        <dbReference type="ChEBI" id="CHEBI:15378"/>
        <dbReference type="ChEBI" id="CHEBI:30616"/>
        <dbReference type="ChEBI" id="CHEBI:44841"/>
        <dbReference type="ChEBI" id="CHEBI:72950"/>
        <dbReference type="ChEBI" id="CHEBI:456215"/>
        <dbReference type="EC" id="2.7.6.3"/>
    </reaction>
</comment>
<comment type="catalytic activity">
    <reaction evidence="1">
        <text>(7,8-dihydropterin-6-yl)methyl diphosphate + 4-aminobenzoate = 7,8-dihydropteroate + diphosphate</text>
        <dbReference type="Rhea" id="RHEA:19949"/>
        <dbReference type="ChEBI" id="CHEBI:17836"/>
        <dbReference type="ChEBI" id="CHEBI:17839"/>
        <dbReference type="ChEBI" id="CHEBI:33019"/>
        <dbReference type="ChEBI" id="CHEBI:72950"/>
        <dbReference type="EC" id="2.5.1.15"/>
    </reaction>
</comment>
<evidence type="ECO:0000256" key="1">
    <source>
        <dbReference type="ARBA" id="ARBA00000012"/>
    </source>
</evidence>
<evidence type="ECO:0000256" key="11">
    <source>
        <dbReference type="ARBA" id="ARBA00022777"/>
    </source>
</evidence>
<dbReference type="NCBIfam" id="TIGR01496">
    <property type="entry name" value="DHPS"/>
    <property type="match status" value="1"/>
</dbReference>
<evidence type="ECO:0000256" key="12">
    <source>
        <dbReference type="ARBA" id="ARBA00022840"/>
    </source>
</evidence>
<dbReference type="OrthoDB" id="615426at2759"/>
<dbReference type="PROSITE" id="PS00794">
    <property type="entry name" value="HPPK"/>
    <property type="match status" value="1"/>
</dbReference>
<evidence type="ECO:0000256" key="6">
    <source>
        <dbReference type="ARBA" id="ARBA00009640"/>
    </source>
</evidence>
<comment type="cofactor">
    <cofactor evidence="3">
        <name>Mg(2+)</name>
        <dbReference type="ChEBI" id="CHEBI:18420"/>
    </cofactor>
</comment>
<dbReference type="Pfam" id="PF00809">
    <property type="entry name" value="Pterin_bind"/>
    <property type="match status" value="1"/>
</dbReference>
<evidence type="ECO:0000256" key="7">
    <source>
        <dbReference type="ARBA" id="ARBA00009951"/>
    </source>
</evidence>
<proteinExistence type="inferred from homology"/>
<dbReference type="GO" id="GO:0046872">
    <property type="term" value="F:metal ion binding"/>
    <property type="evidence" value="ECO:0007669"/>
    <property type="project" value="UniProtKB-KW"/>
</dbReference>
<evidence type="ECO:0000256" key="9">
    <source>
        <dbReference type="ARBA" id="ARBA00022723"/>
    </source>
</evidence>
<evidence type="ECO:0000256" key="14">
    <source>
        <dbReference type="ARBA" id="ARBA00022909"/>
    </source>
</evidence>
<dbReference type="GO" id="GO:0004150">
    <property type="term" value="F:dihydroneopterin aldolase activity"/>
    <property type="evidence" value="ECO:0007669"/>
    <property type="project" value="InterPro"/>
</dbReference>
<evidence type="ECO:0000256" key="3">
    <source>
        <dbReference type="ARBA" id="ARBA00001946"/>
    </source>
</evidence>
<dbReference type="InterPro" id="IPR006157">
    <property type="entry name" value="FolB_dom"/>
</dbReference>
<organism evidence="17 18">
    <name type="scientific">Paxillus rubicundulus Ve08.2h10</name>
    <dbReference type="NCBI Taxonomy" id="930991"/>
    <lineage>
        <taxon>Eukaryota</taxon>
        <taxon>Fungi</taxon>
        <taxon>Dikarya</taxon>
        <taxon>Basidiomycota</taxon>
        <taxon>Agaricomycotina</taxon>
        <taxon>Agaricomycetes</taxon>
        <taxon>Agaricomycetidae</taxon>
        <taxon>Boletales</taxon>
        <taxon>Paxilineae</taxon>
        <taxon>Paxillaceae</taxon>
        <taxon>Paxillus</taxon>
    </lineage>
</organism>
<dbReference type="InterPro" id="IPR011005">
    <property type="entry name" value="Dihydropteroate_synth-like_sf"/>
</dbReference>
<dbReference type="Gene3D" id="3.30.70.560">
    <property type="entry name" value="7,8-Dihydro-6-hydroxymethylpterin-pyrophosphokinase HPPK"/>
    <property type="match status" value="1"/>
</dbReference>
<dbReference type="STRING" id="930991.A0A0D0DUV7"/>
<evidence type="ECO:0000256" key="13">
    <source>
        <dbReference type="ARBA" id="ARBA00022842"/>
    </source>
</evidence>
<dbReference type="GO" id="GO:0005524">
    <property type="term" value="F:ATP binding"/>
    <property type="evidence" value="ECO:0007669"/>
    <property type="project" value="UniProtKB-KW"/>
</dbReference>
<dbReference type="SMART" id="SM00905">
    <property type="entry name" value="FolB"/>
    <property type="match status" value="2"/>
</dbReference>
<dbReference type="NCBIfam" id="TIGR01498">
    <property type="entry name" value="folK"/>
    <property type="match status" value="1"/>
</dbReference>